<dbReference type="SUPFAM" id="SSF53850">
    <property type="entry name" value="Periplasmic binding protein-like II"/>
    <property type="match status" value="1"/>
</dbReference>
<dbReference type="SUPFAM" id="SSF46785">
    <property type="entry name" value="Winged helix' DNA-binding domain"/>
    <property type="match status" value="1"/>
</dbReference>
<accession>A0A1M5PWU9</accession>
<keyword evidence="2" id="KW-0805">Transcription regulation</keyword>
<dbReference type="PANTHER" id="PTHR30126">
    <property type="entry name" value="HTH-TYPE TRANSCRIPTIONAL REGULATOR"/>
    <property type="match status" value="1"/>
</dbReference>
<keyword evidence="3 6" id="KW-0238">DNA-binding</keyword>
<dbReference type="InterPro" id="IPR036390">
    <property type="entry name" value="WH_DNA-bd_sf"/>
</dbReference>
<evidence type="ECO:0000256" key="4">
    <source>
        <dbReference type="ARBA" id="ARBA00023163"/>
    </source>
</evidence>
<dbReference type="PRINTS" id="PR00039">
    <property type="entry name" value="HTHLYSR"/>
</dbReference>
<dbReference type="InterPro" id="IPR000847">
    <property type="entry name" value="LysR_HTH_N"/>
</dbReference>
<organism evidence="6 7">
    <name type="scientific">Hydrocarboniphaga daqingensis</name>
    <dbReference type="NCBI Taxonomy" id="490188"/>
    <lineage>
        <taxon>Bacteria</taxon>
        <taxon>Pseudomonadati</taxon>
        <taxon>Pseudomonadota</taxon>
        <taxon>Gammaproteobacteria</taxon>
        <taxon>Nevskiales</taxon>
        <taxon>Nevskiaceae</taxon>
        <taxon>Hydrocarboniphaga</taxon>
    </lineage>
</organism>
<gene>
    <name evidence="6" type="ORF">SAMN04488068_2339</name>
</gene>
<comment type="similarity">
    <text evidence="1">Belongs to the LysR transcriptional regulatory family.</text>
</comment>
<dbReference type="InterPro" id="IPR005119">
    <property type="entry name" value="LysR_subst-bd"/>
</dbReference>
<evidence type="ECO:0000256" key="2">
    <source>
        <dbReference type="ARBA" id="ARBA00023015"/>
    </source>
</evidence>
<dbReference type="EMBL" id="FQWZ01000005">
    <property type="protein sequence ID" value="SHH05733.1"/>
    <property type="molecule type" value="Genomic_DNA"/>
</dbReference>
<evidence type="ECO:0000259" key="5">
    <source>
        <dbReference type="PROSITE" id="PS50931"/>
    </source>
</evidence>
<dbReference type="Gene3D" id="3.40.190.290">
    <property type="match status" value="1"/>
</dbReference>
<evidence type="ECO:0000313" key="7">
    <source>
        <dbReference type="Proteomes" id="UP000199758"/>
    </source>
</evidence>
<dbReference type="FunFam" id="1.10.10.10:FF:000001">
    <property type="entry name" value="LysR family transcriptional regulator"/>
    <property type="match status" value="1"/>
</dbReference>
<sequence length="289" mass="31953">MSAFVEVADSGSFSAAAERLHLTQPAISKRIAALEARLHRSLFDRVGRRITLTEAGIALLPYARRVLHEIEDARRAVSRLSAEIRGRLSIGTSHHIGLHRLPPVLKRYTQQFPDVDLDIHFMDSEDACDAVLAGKLELGIVTLPLSPLPNLEQHRIWPDPLAVVVAPEHELAQRHPISLPLLADYPAVLPDRDTYTHRIVTAALQRHGVAPRVRLATNYLETLKMLAAIGLGWSVLPQSMLDDSICAIEVEGFRLQRELGVVWHQRRTQSAPARALIEELIASATAAVA</sequence>
<dbReference type="GO" id="GO:0000976">
    <property type="term" value="F:transcription cis-regulatory region binding"/>
    <property type="evidence" value="ECO:0007669"/>
    <property type="project" value="TreeGrafter"/>
</dbReference>
<evidence type="ECO:0000256" key="1">
    <source>
        <dbReference type="ARBA" id="ARBA00009437"/>
    </source>
</evidence>
<dbReference type="PANTHER" id="PTHR30126:SF81">
    <property type="entry name" value="HTH-TYPE TRANSCRIPTIONAL REGULATOR ILVY"/>
    <property type="match status" value="1"/>
</dbReference>
<proteinExistence type="inferred from homology"/>
<protein>
    <submittedName>
        <fullName evidence="6">DNA-binding transcriptional regulator, LysR family</fullName>
    </submittedName>
</protein>
<reference evidence="6 7" key="1">
    <citation type="submission" date="2016-11" db="EMBL/GenBank/DDBJ databases">
        <authorList>
            <person name="Jaros S."/>
            <person name="Januszkiewicz K."/>
            <person name="Wedrychowicz H."/>
        </authorList>
    </citation>
    <scope>NUCLEOTIDE SEQUENCE [LARGE SCALE GENOMIC DNA]</scope>
    <source>
        <strain evidence="6 7">CGMCC 1.7049</strain>
    </source>
</reference>
<dbReference type="Pfam" id="PF03466">
    <property type="entry name" value="LysR_substrate"/>
    <property type="match status" value="1"/>
</dbReference>
<dbReference type="PROSITE" id="PS50931">
    <property type="entry name" value="HTH_LYSR"/>
    <property type="match status" value="1"/>
</dbReference>
<dbReference type="InterPro" id="IPR036388">
    <property type="entry name" value="WH-like_DNA-bd_sf"/>
</dbReference>
<name>A0A1M5PWU9_9GAMM</name>
<feature type="domain" description="HTH lysR-type" evidence="5">
    <location>
        <begin position="1"/>
        <end position="53"/>
    </location>
</feature>
<dbReference type="AlphaFoldDB" id="A0A1M5PWU9"/>
<dbReference type="Pfam" id="PF00126">
    <property type="entry name" value="HTH_1"/>
    <property type="match status" value="1"/>
</dbReference>
<keyword evidence="4" id="KW-0804">Transcription</keyword>
<evidence type="ECO:0000313" key="6">
    <source>
        <dbReference type="EMBL" id="SHH05733.1"/>
    </source>
</evidence>
<keyword evidence="7" id="KW-1185">Reference proteome</keyword>
<evidence type="ECO:0000256" key="3">
    <source>
        <dbReference type="ARBA" id="ARBA00023125"/>
    </source>
</evidence>
<dbReference type="Proteomes" id="UP000199758">
    <property type="component" value="Unassembled WGS sequence"/>
</dbReference>
<dbReference type="STRING" id="490188.SAMN04488068_2339"/>
<dbReference type="GO" id="GO:0003700">
    <property type="term" value="F:DNA-binding transcription factor activity"/>
    <property type="evidence" value="ECO:0007669"/>
    <property type="project" value="InterPro"/>
</dbReference>
<dbReference type="Gene3D" id="1.10.10.10">
    <property type="entry name" value="Winged helix-like DNA-binding domain superfamily/Winged helix DNA-binding domain"/>
    <property type="match status" value="1"/>
</dbReference>
<dbReference type="CDD" id="cd05466">
    <property type="entry name" value="PBP2_LTTR_substrate"/>
    <property type="match status" value="1"/>
</dbReference>